<sequence>MGPCTAITVGDRAYIIDCGPGLVRRAQQAYEQGINALKVSNLDRLFLTHLHSDHTIGLPDIIFTPWVMGREKPLQVYGPKGTQHLVDHVNKAYSADIHARTCGLEPINLTGGRAEATEFSEGRCYEDDRVQVDAFGVNHGKGWEPFGFKFTTPDRTIVVSGDTSPCPEVYDLWQGCDVLVHEVYSQKGFDRREPDWQKYHSAMHTSGLQLGEIAAQVQPGKLVMTHLLLWGATENDLMDEVRQHFDGDVVCGQDLGVY</sequence>
<evidence type="ECO:0000313" key="3">
    <source>
        <dbReference type="EMBL" id="EAR11043.1"/>
    </source>
</evidence>
<comment type="caution">
    <text evidence="3">The sequence shown here is derived from an EMBL/GenBank/DDBJ whole genome shotgun (WGS) entry which is preliminary data.</text>
</comment>
<organism evidence="3 4">
    <name type="scientific">Reinekea blandensis MED297</name>
    <dbReference type="NCBI Taxonomy" id="314283"/>
    <lineage>
        <taxon>Bacteria</taxon>
        <taxon>Pseudomonadati</taxon>
        <taxon>Pseudomonadota</taxon>
        <taxon>Gammaproteobacteria</taxon>
        <taxon>Oceanospirillales</taxon>
        <taxon>Saccharospirillaceae</taxon>
        <taxon>Reinekea</taxon>
    </lineage>
</organism>
<dbReference type="InterPro" id="IPR044094">
    <property type="entry name" value="AtsA-like_MBL-fold"/>
</dbReference>
<gene>
    <name evidence="3" type="ORF">MED297_19187</name>
</gene>
<accession>A4B8U2</accession>
<dbReference type="Pfam" id="PF12706">
    <property type="entry name" value="Lactamase_B_2"/>
    <property type="match status" value="1"/>
</dbReference>
<dbReference type="InterPro" id="IPR036866">
    <property type="entry name" value="RibonucZ/Hydroxyglut_hydro"/>
</dbReference>
<proteinExistence type="predicted"/>
<dbReference type="Gene3D" id="3.60.15.10">
    <property type="entry name" value="Ribonuclease Z/Hydroxyacylglutathione hydrolase-like"/>
    <property type="match status" value="1"/>
</dbReference>
<evidence type="ECO:0000259" key="2">
    <source>
        <dbReference type="Pfam" id="PF12706"/>
    </source>
</evidence>
<name>A4B8U2_9GAMM</name>
<evidence type="ECO:0000256" key="1">
    <source>
        <dbReference type="ARBA" id="ARBA00022801"/>
    </source>
</evidence>
<dbReference type="GO" id="GO:0042781">
    <property type="term" value="F:3'-tRNA processing endoribonuclease activity"/>
    <property type="evidence" value="ECO:0007669"/>
    <property type="project" value="TreeGrafter"/>
</dbReference>
<dbReference type="InterPro" id="IPR001279">
    <property type="entry name" value="Metallo-B-lactamas"/>
</dbReference>
<dbReference type="STRING" id="314283.MED297_19187"/>
<feature type="domain" description="Metallo-beta-lactamase" evidence="2">
    <location>
        <begin position="14"/>
        <end position="226"/>
    </location>
</feature>
<keyword evidence="1 3" id="KW-0378">Hydrolase</keyword>
<dbReference type="HOGENOM" id="CLU_031317_0_2_6"/>
<evidence type="ECO:0000313" key="4">
    <source>
        <dbReference type="Proteomes" id="UP000005953"/>
    </source>
</evidence>
<protein>
    <submittedName>
        <fullName evidence="3">Putative hydrolase</fullName>
    </submittedName>
</protein>
<dbReference type="CDD" id="cd07719">
    <property type="entry name" value="arylsulfatase_AtsA-like_MBL-fold"/>
    <property type="match status" value="1"/>
</dbReference>
<dbReference type="EMBL" id="AAOE01000001">
    <property type="protein sequence ID" value="EAR11043.1"/>
    <property type="molecule type" value="Genomic_DNA"/>
</dbReference>
<dbReference type="AlphaFoldDB" id="A4B8U2"/>
<dbReference type="PANTHER" id="PTHR46018">
    <property type="entry name" value="ZINC PHOSPHODIESTERASE ELAC PROTEIN 1"/>
    <property type="match status" value="1"/>
</dbReference>
<dbReference type="SUPFAM" id="SSF56281">
    <property type="entry name" value="Metallo-hydrolase/oxidoreductase"/>
    <property type="match status" value="1"/>
</dbReference>
<reference evidence="3 4" key="1">
    <citation type="submission" date="2006-02" db="EMBL/GenBank/DDBJ databases">
        <authorList>
            <person name="Pinhassi J."/>
            <person name="Pedros-Alio C."/>
            <person name="Ferriera S."/>
            <person name="Johnson J."/>
            <person name="Kravitz S."/>
            <person name="Halpern A."/>
            <person name="Remington K."/>
            <person name="Beeson K."/>
            <person name="Tran B."/>
            <person name="Rogers Y.-H."/>
            <person name="Friedman R."/>
            <person name="Venter J.C."/>
        </authorList>
    </citation>
    <scope>NUCLEOTIDE SEQUENCE [LARGE SCALE GENOMIC DNA]</scope>
    <source>
        <strain evidence="3 4">MED297</strain>
    </source>
</reference>
<keyword evidence="4" id="KW-1185">Reference proteome</keyword>
<dbReference type="Proteomes" id="UP000005953">
    <property type="component" value="Unassembled WGS sequence"/>
</dbReference>
<dbReference type="PANTHER" id="PTHR46018:SF2">
    <property type="entry name" value="ZINC PHOSPHODIESTERASE ELAC PROTEIN 1"/>
    <property type="match status" value="1"/>
</dbReference>